<evidence type="ECO:0000259" key="10">
    <source>
        <dbReference type="PROSITE" id="PS50929"/>
    </source>
</evidence>
<keyword evidence="5" id="KW-0547">Nucleotide-binding</keyword>
<dbReference type="AlphaFoldDB" id="A0A9P9J585"/>
<feature type="domain" description="ABC transmembrane type-1" evidence="10">
    <location>
        <begin position="60"/>
        <end position="231"/>
    </location>
</feature>
<reference evidence="11" key="1">
    <citation type="journal article" date="2021" name="Nat. Commun.">
        <title>Genetic determinants of endophytism in the Arabidopsis root mycobiome.</title>
        <authorList>
            <person name="Mesny F."/>
            <person name="Miyauchi S."/>
            <person name="Thiergart T."/>
            <person name="Pickel B."/>
            <person name="Atanasova L."/>
            <person name="Karlsson M."/>
            <person name="Huettel B."/>
            <person name="Barry K.W."/>
            <person name="Haridas S."/>
            <person name="Chen C."/>
            <person name="Bauer D."/>
            <person name="Andreopoulos W."/>
            <person name="Pangilinan J."/>
            <person name="LaButti K."/>
            <person name="Riley R."/>
            <person name="Lipzen A."/>
            <person name="Clum A."/>
            <person name="Drula E."/>
            <person name="Henrissat B."/>
            <person name="Kohler A."/>
            <person name="Grigoriev I.V."/>
            <person name="Martin F.M."/>
            <person name="Hacquard S."/>
        </authorList>
    </citation>
    <scope>NUCLEOTIDE SEQUENCE</scope>
    <source>
        <strain evidence="11">MPI-CAGE-AT-0021</strain>
    </source>
</reference>
<name>A0A9P9J585_9HYPO</name>
<organism evidence="11 12">
    <name type="scientific">Dactylonectria estremocensis</name>
    <dbReference type="NCBI Taxonomy" id="1079267"/>
    <lineage>
        <taxon>Eukaryota</taxon>
        <taxon>Fungi</taxon>
        <taxon>Dikarya</taxon>
        <taxon>Ascomycota</taxon>
        <taxon>Pezizomycotina</taxon>
        <taxon>Sordariomycetes</taxon>
        <taxon>Hypocreomycetidae</taxon>
        <taxon>Hypocreales</taxon>
        <taxon>Nectriaceae</taxon>
        <taxon>Dactylonectria</taxon>
    </lineage>
</organism>
<proteinExistence type="predicted"/>
<dbReference type="SUPFAM" id="SSF90123">
    <property type="entry name" value="ABC transporter transmembrane region"/>
    <property type="match status" value="1"/>
</dbReference>
<evidence type="ECO:0000256" key="5">
    <source>
        <dbReference type="ARBA" id="ARBA00022741"/>
    </source>
</evidence>
<comment type="subcellular location">
    <subcellularLocation>
        <location evidence="1">Vacuole membrane</location>
        <topology evidence="1">Multi-pass membrane protein</topology>
    </subcellularLocation>
</comment>
<dbReference type="Pfam" id="PF00005">
    <property type="entry name" value="ABC_tran"/>
    <property type="match status" value="1"/>
</dbReference>
<dbReference type="InterPro" id="IPR027417">
    <property type="entry name" value="P-loop_NTPase"/>
</dbReference>
<evidence type="ECO:0000313" key="11">
    <source>
        <dbReference type="EMBL" id="KAH7144404.1"/>
    </source>
</evidence>
<dbReference type="GO" id="GO:0005524">
    <property type="term" value="F:ATP binding"/>
    <property type="evidence" value="ECO:0007669"/>
    <property type="project" value="UniProtKB-KW"/>
</dbReference>
<keyword evidence="6" id="KW-0067">ATP-binding</keyword>
<dbReference type="InterPro" id="IPR050173">
    <property type="entry name" value="ABC_transporter_C-like"/>
</dbReference>
<dbReference type="OrthoDB" id="6500128at2759"/>
<keyword evidence="8 9" id="KW-0472">Membrane</keyword>
<dbReference type="GO" id="GO:0140359">
    <property type="term" value="F:ABC-type transporter activity"/>
    <property type="evidence" value="ECO:0007669"/>
    <property type="project" value="InterPro"/>
</dbReference>
<dbReference type="InterPro" id="IPR036640">
    <property type="entry name" value="ABC1_TM_sf"/>
</dbReference>
<dbReference type="InterPro" id="IPR011527">
    <property type="entry name" value="ABC1_TM_dom"/>
</dbReference>
<dbReference type="FunFam" id="1.20.1560.10:FF:000013">
    <property type="entry name" value="ABC transporter C family member 2"/>
    <property type="match status" value="1"/>
</dbReference>
<dbReference type="Gene3D" id="3.40.50.300">
    <property type="entry name" value="P-loop containing nucleotide triphosphate hydrolases"/>
    <property type="match status" value="2"/>
</dbReference>
<dbReference type="Gene3D" id="1.20.1560.10">
    <property type="entry name" value="ABC transporter type 1, transmembrane domain"/>
    <property type="match status" value="1"/>
</dbReference>
<keyword evidence="7 9" id="KW-1133">Transmembrane helix</keyword>
<dbReference type="Proteomes" id="UP000717696">
    <property type="component" value="Unassembled WGS sequence"/>
</dbReference>
<keyword evidence="2" id="KW-0813">Transport</keyword>
<accession>A0A9P9J585</accession>
<dbReference type="GO" id="GO:0016887">
    <property type="term" value="F:ATP hydrolysis activity"/>
    <property type="evidence" value="ECO:0007669"/>
    <property type="project" value="InterPro"/>
</dbReference>
<evidence type="ECO:0000256" key="1">
    <source>
        <dbReference type="ARBA" id="ARBA00004128"/>
    </source>
</evidence>
<evidence type="ECO:0000256" key="9">
    <source>
        <dbReference type="SAM" id="Phobius"/>
    </source>
</evidence>
<evidence type="ECO:0000256" key="4">
    <source>
        <dbReference type="ARBA" id="ARBA00022737"/>
    </source>
</evidence>
<dbReference type="SMART" id="SM00382">
    <property type="entry name" value="AAA"/>
    <property type="match status" value="1"/>
</dbReference>
<dbReference type="PROSITE" id="PS50929">
    <property type="entry name" value="ABC_TM1F"/>
    <property type="match status" value="1"/>
</dbReference>
<dbReference type="Pfam" id="PF00664">
    <property type="entry name" value="ABC_membrane"/>
    <property type="match status" value="1"/>
</dbReference>
<keyword evidence="12" id="KW-1185">Reference proteome</keyword>
<evidence type="ECO:0000256" key="8">
    <source>
        <dbReference type="ARBA" id="ARBA00023136"/>
    </source>
</evidence>
<evidence type="ECO:0000256" key="7">
    <source>
        <dbReference type="ARBA" id="ARBA00022989"/>
    </source>
</evidence>
<evidence type="ECO:0000256" key="6">
    <source>
        <dbReference type="ARBA" id="ARBA00022840"/>
    </source>
</evidence>
<dbReference type="PANTHER" id="PTHR24223">
    <property type="entry name" value="ATP-BINDING CASSETTE SUB-FAMILY C"/>
    <property type="match status" value="1"/>
</dbReference>
<evidence type="ECO:0000256" key="2">
    <source>
        <dbReference type="ARBA" id="ARBA00022448"/>
    </source>
</evidence>
<evidence type="ECO:0000256" key="3">
    <source>
        <dbReference type="ARBA" id="ARBA00022692"/>
    </source>
</evidence>
<dbReference type="InterPro" id="IPR003439">
    <property type="entry name" value="ABC_transporter-like_ATP-bd"/>
</dbReference>
<comment type="caution">
    <text evidence="11">The sequence shown here is derived from an EMBL/GenBank/DDBJ whole genome shotgun (WGS) entry which is preliminary data.</text>
</comment>
<dbReference type="InterPro" id="IPR003593">
    <property type="entry name" value="AAA+_ATPase"/>
</dbReference>
<protein>
    <submittedName>
        <fullName evidence="11">ABC transporter type 1, transmembrane domain-containing protein</fullName>
    </submittedName>
</protein>
<dbReference type="GO" id="GO:0000329">
    <property type="term" value="C:fungal-type vacuole membrane"/>
    <property type="evidence" value="ECO:0007669"/>
    <property type="project" value="UniProtKB-ARBA"/>
</dbReference>
<dbReference type="PANTHER" id="PTHR24223:SF443">
    <property type="entry name" value="MULTIDRUG-RESISTANCE LIKE PROTEIN 1, ISOFORM I"/>
    <property type="match status" value="1"/>
</dbReference>
<keyword evidence="4" id="KW-0677">Repeat</keyword>
<dbReference type="SUPFAM" id="SSF52540">
    <property type="entry name" value="P-loop containing nucleoside triphosphate hydrolases"/>
    <property type="match status" value="1"/>
</dbReference>
<gene>
    <name evidence="11" type="ORF">B0J13DRAFT_585151</name>
</gene>
<sequence length="473" mass="52539">MPRDGCFRTSDKLCSQTAGANVWLKQWSEASDKPGADVDVKKYLGIYLAFALGSAGLACRKLHESMIIAIFRSPVTFFKTTPAGRILNRFSSDIYLISQLLPRQFNTLFINSAKALFCLAVISSGAPAFILLVIPLVLLYDYMQQYYMGAKRELKRLDGVSRSPVFAHFQESLRGLTTIRTYLQQDRFIHDNEHYLDANMKAYIPSITGNRWLGVQLEFIGSIIILATAVLTLTDLSPGSHLSAGLLAIGEIEINIVSADRVLEFTQLPSETPDVIPNHRPAVGWPARGSVQFVDYSTRYRPELPLILQNLNLDFEPYEKIGVVGRTGAGKSSLALALFRIIKPSGGRIHVDDINTLTIELARLKEHVVSMTGGLDAQVYEWGSILCVIKPESVTEQLMSLARAMLKQANIFDTRIQQTLRENIFSNQTIIAIAHPINTIIDFDCIVALENGKVVEFDALAALMRQKGAFTNL</sequence>
<dbReference type="EMBL" id="JAGMUU010000010">
    <property type="protein sequence ID" value="KAH7144404.1"/>
    <property type="molecule type" value="Genomic_DNA"/>
</dbReference>
<feature type="transmembrane region" description="Helical" evidence="9">
    <location>
        <begin position="115"/>
        <end position="140"/>
    </location>
</feature>
<keyword evidence="3 9" id="KW-0812">Transmembrane</keyword>
<evidence type="ECO:0000313" key="12">
    <source>
        <dbReference type="Proteomes" id="UP000717696"/>
    </source>
</evidence>